<sequence>MSKIKYPPEFLRRLKGVAAKRPRIVIEHILQHGQITTQELKEIYGYNHPPRAIRDVREQGIPIVMFRVTGTDGRKIAAYRFGLPSEVRTTRLSGRTAFSSNLKKVLAEKYGSRCNIYLEPFPVQELQIDHRIPFEIAGENKGNFSEDITDYMLLCASANRAKSWSCENCPNWRVRDTSACKSCYWDHPESYTHIAMRDIRRLDLLWSGEETAQYDLLVEEATKIQKKAPEYVKNVLRNHFKQKNNPREI</sequence>
<gene>
    <name evidence="2" type="ORF">BECKUNK1418G_GA0071005_103927</name>
    <name evidence="3" type="ORF">BECKUNK1418H_GA0071006_103727</name>
</gene>
<dbReference type="EMBL" id="CAADGD010000037">
    <property type="protein sequence ID" value="VFK70754.1"/>
    <property type="molecule type" value="Genomic_DNA"/>
</dbReference>
<dbReference type="AlphaFoldDB" id="A0A451ACY5"/>
<evidence type="ECO:0000313" key="2">
    <source>
        <dbReference type="EMBL" id="VFK63920.1"/>
    </source>
</evidence>
<accession>A0A451ACY5</accession>
<evidence type="ECO:0000259" key="1">
    <source>
        <dbReference type="Pfam" id="PF14090"/>
    </source>
</evidence>
<protein>
    <submittedName>
        <fullName evidence="2">Helix-turn-helix domain</fullName>
    </submittedName>
</protein>
<feature type="domain" description="Winged helix-turn-helix" evidence="1">
    <location>
        <begin position="25"/>
        <end position="79"/>
    </location>
</feature>
<organism evidence="2">
    <name type="scientific">Candidatus Kentrum sp. UNK</name>
    <dbReference type="NCBI Taxonomy" id="2126344"/>
    <lineage>
        <taxon>Bacteria</taxon>
        <taxon>Pseudomonadati</taxon>
        <taxon>Pseudomonadota</taxon>
        <taxon>Gammaproteobacteria</taxon>
        <taxon>Candidatus Kentrum</taxon>
    </lineage>
</organism>
<evidence type="ECO:0000313" key="3">
    <source>
        <dbReference type="EMBL" id="VFK70754.1"/>
    </source>
</evidence>
<reference evidence="2" key="1">
    <citation type="submission" date="2019-02" db="EMBL/GenBank/DDBJ databases">
        <authorList>
            <person name="Gruber-Vodicka R. H."/>
            <person name="Seah K. B. B."/>
        </authorList>
    </citation>
    <scope>NUCLEOTIDE SEQUENCE</scope>
    <source>
        <strain evidence="3">BECK_BY19</strain>
        <strain evidence="2">BECK_BY8</strain>
    </source>
</reference>
<dbReference type="InterPro" id="IPR055245">
    <property type="entry name" value="HTH_proteobacteria"/>
</dbReference>
<proteinExistence type="predicted"/>
<dbReference type="EMBL" id="CAADFZ010000039">
    <property type="protein sequence ID" value="VFK63920.1"/>
    <property type="molecule type" value="Genomic_DNA"/>
</dbReference>
<name>A0A451ACY5_9GAMM</name>
<dbReference type="Pfam" id="PF14090">
    <property type="entry name" value="HTH_39"/>
    <property type="match status" value="1"/>
</dbReference>